<evidence type="ECO:0000313" key="16">
    <source>
        <dbReference type="EMBL" id="KAF9520503.1"/>
    </source>
</evidence>
<feature type="binding site" evidence="14">
    <location>
        <position position="326"/>
    </location>
    <ligand>
        <name>GTP</name>
        <dbReference type="ChEBI" id="CHEBI:37565"/>
    </ligand>
</feature>
<evidence type="ECO:0000256" key="13">
    <source>
        <dbReference type="ARBA" id="ARBA00072426"/>
    </source>
</evidence>
<dbReference type="AlphaFoldDB" id="A0A9P6BA25"/>
<dbReference type="Pfam" id="PF00503">
    <property type="entry name" value="G-alpha"/>
    <property type="match status" value="1"/>
</dbReference>
<evidence type="ECO:0000256" key="2">
    <source>
        <dbReference type="ARBA" id="ARBA00011356"/>
    </source>
</evidence>
<reference evidence="16" key="1">
    <citation type="journal article" date="2020" name="Nat. Commun.">
        <title>Large-scale genome sequencing of mycorrhizal fungi provides insights into the early evolution of symbiotic traits.</title>
        <authorList>
            <person name="Miyauchi S."/>
            <person name="Kiss E."/>
            <person name="Kuo A."/>
            <person name="Drula E."/>
            <person name="Kohler A."/>
            <person name="Sanchez-Garcia M."/>
            <person name="Morin E."/>
            <person name="Andreopoulos B."/>
            <person name="Barry K.W."/>
            <person name="Bonito G."/>
            <person name="Buee M."/>
            <person name="Carver A."/>
            <person name="Chen C."/>
            <person name="Cichocki N."/>
            <person name="Clum A."/>
            <person name="Culley D."/>
            <person name="Crous P.W."/>
            <person name="Fauchery L."/>
            <person name="Girlanda M."/>
            <person name="Hayes R.D."/>
            <person name="Keri Z."/>
            <person name="LaButti K."/>
            <person name="Lipzen A."/>
            <person name="Lombard V."/>
            <person name="Magnuson J."/>
            <person name="Maillard F."/>
            <person name="Murat C."/>
            <person name="Nolan M."/>
            <person name="Ohm R.A."/>
            <person name="Pangilinan J."/>
            <person name="Pereira M.F."/>
            <person name="Perotto S."/>
            <person name="Peter M."/>
            <person name="Pfister S."/>
            <person name="Riley R."/>
            <person name="Sitrit Y."/>
            <person name="Stielow J.B."/>
            <person name="Szollosi G."/>
            <person name="Zifcakova L."/>
            <person name="Stursova M."/>
            <person name="Spatafora J.W."/>
            <person name="Tedersoo L."/>
            <person name="Vaario L.M."/>
            <person name="Yamada A."/>
            <person name="Yan M."/>
            <person name="Wang P."/>
            <person name="Xu J."/>
            <person name="Bruns T."/>
            <person name="Baldrian P."/>
            <person name="Vilgalys R."/>
            <person name="Dunand C."/>
            <person name="Henrissat B."/>
            <person name="Grigoriev I.V."/>
            <person name="Hibbett D."/>
            <person name="Nagy L.G."/>
            <person name="Martin F.M."/>
        </authorList>
    </citation>
    <scope>NUCLEOTIDE SEQUENCE</scope>
    <source>
        <strain evidence="16">UP504</strain>
    </source>
</reference>
<dbReference type="PROSITE" id="PS51882">
    <property type="entry name" value="G_ALPHA"/>
    <property type="match status" value="1"/>
</dbReference>
<dbReference type="OrthoDB" id="5817230at2759"/>
<dbReference type="SMART" id="SM00275">
    <property type="entry name" value="G_alpha"/>
    <property type="match status" value="1"/>
</dbReference>
<dbReference type="InterPro" id="IPR011025">
    <property type="entry name" value="GproteinA_insert"/>
</dbReference>
<feature type="binding site" evidence="14">
    <location>
        <begin position="202"/>
        <end position="206"/>
    </location>
    <ligand>
        <name>GTP</name>
        <dbReference type="ChEBI" id="CHEBI:37565"/>
    </ligand>
</feature>
<dbReference type="EMBL" id="MU128911">
    <property type="protein sequence ID" value="KAF9520503.1"/>
    <property type="molecule type" value="Genomic_DNA"/>
</dbReference>
<evidence type="ECO:0000256" key="10">
    <source>
        <dbReference type="ARBA" id="ARBA00023224"/>
    </source>
</evidence>
<comment type="cofactor">
    <cofactor evidence="1">
        <name>Mg(2+)</name>
        <dbReference type="ChEBI" id="CHEBI:18420"/>
    </cofactor>
</comment>
<dbReference type="GO" id="GO:0005525">
    <property type="term" value="F:GTP binding"/>
    <property type="evidence" value="ECO:0007669"/>
    <property type="project" value="UniProtKB-KW"/>
</dbReference>
<accession>A0A9P6BA25</accession>
<feature type="binding site" evidence="14">
    <location>
        <begin position="271"/>
        <end position="274"/>
    </location>
    <ligand>
        <name>GTP</name>
        <dbReference type="ChEBI" id="CHEBI:37565"/>
    </ligand>
</feature>
<dbReference type="PANTHER" id="PTHR10218:SF369">
    <property type="entry name" value="GUANINE NUCLEOTIDE-BINDING PROTEIN ALPHA-2 SUBUNIT"/>
    <property type="match status" value="1"/>
</dbReference>
<dbReference type="FunFam" id="1.10.400.10:FF:000007">
    <property type="entry name" value="Guanine nucleotide-binding protein subunit alpha"/>
    <property type="match status" value="1"/>
</dbReference>
<keyword evidence="7 15" id="KW-0460">Magnesium</keyword>
<evidence type="ECO:0000256" key="11">
    <source>
        <dbReference type="ARBA" id="ARBA00023288"/>
    </source>
</evidence>
<evidence type="ECO:0000256" key="8">
    <source>
        <dbReference type="ARBA" id="ARBA00023134"/>
    </source>
</evidence>
<evidence type="ECO:0000256" key="7">
    <source>
        <dbReference type="ARBA" id="ARBA00022842"/>
    </source>
</evidence>
<dbReference type="GO" id="GO:0046872">
    <property type="term" value="F:metal ion binding"/>
    <property type="evidence" value="ECO:0007669"/>
    <property type="project" value="UniProtKB-KW"/>
</dbReference>
<feature type="binding site" evidence="15">
    <location>
        <position position="48"/>
    </location>
    <ligand>
        <name>Mg(2+)</name>
        <dbReference type="ChEBI" id="CHEBI:18420"/>
    </ligand>
</feature>
<dbReference type="PANTHER" id="PTHR10218">
    <property type="entry name" value="GTP-BINDING PROTEIN ALPHA SUBUNIT"/>
    <property type="match status" value="1"/>
</dbReference>
<protein>
    <recommendedName>
        <fullName evidence="13">Guanine nucleotide-binding protein subunit alpha</fullName>
    </recommendedName>
</protein>
<feature type="binding site" evidence="14">
    <location>
        <begin position="152"/>
        <end position="153"/>
    </location>
    <ligand>
        <name>GTP</name>
        <dbReference type="ChEBI" id="CHEBI:37565"/>
    </ligand>
</feature>
<comment type="function">
    <text evidence="12">Guanine nucleotide-binding proteins (G proteins) are involved as modulators or transducers in various transmembrane signaling systems. Involved in the mating pathway.</text>
</comment>
<dbReference type="GO" id="GO:0031683">
    <property type="term" value="F:G-protein beta/gamma-subunit complex binding"/>
    <property type="evidence" value="ECO:0007669"/>
    <property type="project" value="InterPro"/>
</dbReference>
<evidence type="ECO:0000313" key="17">
    <source>
        <dbReference type="Proteomes" id="UP000886523"/>
    </source>
</evidence>
<organism evidence="16 17">
    <name type="scientific">Hydnum rufescens UP504</name>
    <dbReference type="NCBI Taxonomy" id="1448309"/>
    <lineage>
        <taxon>Eukaryota</taxon>
        <taxon>Fungi</taxon>
        <taxon>Dikarya</taxon>
        <taxon>Basidiomycota</taxon>
        <taxon>Agaricomycotina</taxon>
        <taxon>Agaricomycetes</taxon>
        <taxon>Cantharellales</taxon>
        <taxon>Hydnaceae</taxon>
        <taxon>Hydnum</taxon>
    </lineage>
</organism>
<keyword evidence="17" id="KW-1185">Reference proteome</keyword>
<dbReference type="Gene3D" id="1.10.400.10">
    <property type="entry name" value="GI Alpha 1, domain 2-like"/>
    <property type="match status" value="1"/>
</dbReference>
<sequence length="354" mass="40565">MGVCVSQMKDSAEKERSDAIDRQIAEDERHFKKECKILLLGSGESGKSTIVKQMKIIHQSGFSNDELLVYRTVVNRNLVESAQALVLAMRKLGVDCVHGANRAYCQQILDFPLRHEPTYTMPENFAESITSVWADPIIPDVQERSSEYYLMDSAGYFFESARRICRRDYVPTTNDVLRARVKTTGVSETRFLMGPLFIHMFDVGGQRSERKKWIHCFESVTSIIFCVAISEYDQVLLEERSQNRLKESLLLFDGVVNSRWFFSTSIILFLNKKDIFQAKLPRVPLGRYFPEYTGGPDHNKAAKYILWKFTEANRARLSIYPHLTQATDTNNIRLVFAAVKETILHNALKDAGIL</sequence>
<evidence type="ECO:0000256" key="14">
    <source>
        <dbReference type="PIRSR" id="PIRSR601019-1"/>
    </source>
</evidence>
<dbReference type="FunFam" id="3.40.50.300:FF:000692">
    <property type="entry name" value="Guanine nucleotide-binding protein subunit alpha"/>
    <property type="match status" value="1"/>
</dbReference>
<dbReference type="InterPro" id="IPR001019">
    <property type="entry name" value="Gprotein_alpha_su"/>
</dbReference>
<keyword evidence="8 14" id="KW-0342">GTP-binding</keyword>
<dbReference type="SUPFAM" id="SSF52540">
    <property type="entry name" value="P-loop containing nucleoside triphosphate hydrolases"/>
    <property type="match status" value="1"/>
</dbReference>
<dbReference type="CDD" id="cd00066">
    <property type="entry name" value="G-alpha"/>
    <property type="match status" value="1"/>
</dbReference>
<keyword evidence="10" id="KW-0807">Transducer</keyword>
<keyword evidence="11" id="KW-0449">Lipoprotein</keyword>
<evidence type="ECO:0000256" key="3">
    <source>
        <dbReference type="ARBA" id="ARBA00022707"/>
    </source>
</evidence>
<dbReference type="SUPFAM" id="SSF47895">
    <property type="entry name" value="Transducin (alpha subunit), insertion domain"/>
    <property type="match status" value="1"/>
</dbReference>
<comment type="caution">
    <text evidence="16">The sequence shown here is derived from an EMBL/GenBank/DDBJ whole genome shotgun (WGS) entry which is preliminary data.</text>
</comment>
<evidence type="ECO:0000256" key="1">
    <source>
        <dbReference type="ARBA" id="ARBA00001946"/>
    </source>
</evidence>
<keyword evidence="5 14" id="KW-0547">Nucleotide-binding</keyword>
<dbReference type="GO" id="GO:0010255">
    <property type="term" value="P:glucose mediated signaling pathway"/>
    <property type="evidence" value="ECO:0007669"/>
    <property type="project" value="UniProtKB-ARBA"/>
</dbReference>
<dbReference type="GO" id="GO:0001664">
    <property type="term" value="F:G protein-coupled receptor binding"/>
    <property type="evidence" value="ECO:0007669"/>
    <property type="project" value="InterPro"/>
</dbReference>
<dbReference type="PRINTS" id="PR00318">
    <property type="entry name" value="GPROTEINA"/>
</dbReference>
<dbReference type="GO" id="GO:0007189">
    <property type="term" value="P:adenylate cyclase-activating G protein-coupled receptor signaling pathway"/>
    <property type="evidence" value="ECO:0007669"/>
    <property type="project" value="TreeGrafter"/>
</dbReference>
<keyword evidence="4 15" id="KW-0479">Metal-binding</keyword>
<feature type="binding site" evidence="15">
    <location>
        <position position="183"/>
    </location>
    <ligand>
        <name>Mg(2+)</name>
        <dbReference type="ChEBI" id="CHEBI:18420"/>
    </ligand>
</feature>
<feature type="binding site" evidence="14">
    <location>
        <begin position="44"/>
        <end position="49"/>
    </location>
    <ligand>
        <name>GTP</name>
        <dbReference type="ChEBI" id="CHEBI:37565"/>
    </ligand>
</feature>
<dbReference type="GO" id="GO:0003924">
    <property type="term" value="F:GTPase activity"/>
    <property type="evidence" value="ECO:0007669"/>
    <property type="project" value="InterPro"/>
</dbReference>
<dbReference type="GO" id="GO:0005834">
    <property type="term" value="C:heterotrimeric G-protein complex"/>
    <property type="evidence" value="ECO:0007669"/>
    <property type="project" value="InterPro"/>
</dbReference>
<dbReference type="InterPro" id="IPR027417">
    <property type="entry name" value="P-loop_NTPase"/>
</dbReference>
<keyword evidence="9" id="KW-0564">Palmitate</keyword>
<dbReference type="PRINTS" id="PR01241">
    <property type="entry name" value="GPROTEINAFNG"/>
</dbReference>
<dbReference type="Proteomes" id="UP000886523">
    <property type="component" value="Unassembled WGS sequence"/>
</dbReference>
<evidence type="ECO:0000256" key="5">
    <source>
        <dbReference type="ARBA" id="ARBA00022741"/>
    </source>
</evidence>
<dbReference type="GO" id="GO:0005737">
    <property type="term" value="C:cytoplasm"/>
    <property type="evidence" value="ECO:0007669"/>
    <property type="project" value="TreeGrafter"/>
</dbReference>
<keyword evidence="3" id="KW-0519">Myristate</keyword>
<comment type="subunit">
    <text evidence="2">G proteins are composed of 3 units; alpha, beta and gamma. The alpha chain contains the guanine nucleotide binding site.</text>
</comment>
<evidence type="ECO:0000256" key="6">
    <source>
        <dbReference type="ARBA" id="ARBA00022801"/>
    </source>
</evidence>
<proteinExistence type="predicted"/>
<evidence type="ECO:0000256" key="12">
    <source>
        <dbReference type="ARBA" id="ARBA00055018"/>
    </source>
</evidence>
<feature type="binding site" evidence="14">
    <location>
        <begin position="177"/>
        <end position="183"/>
    </location>
    <ligand>
        <name>GTP</name>
        <dbReference type="ChEBI" id="CHEBI:37565"/>
    </ligand>
</feature>
<evidence type="ECO:0000256" key="9">
    <source>
        <dbReference type="ARBA" id="ARBA00023139"/>
    </source>
</evidence>
<dbReference type="Gene3D" id="3.40.50.300">
    <property type="entry name" value="P-loop containing nucleotide triphosphate hydrolases"/>
    <property type="match status" value="1"/>
</dbReference>
<name>A0A9P6BA25_9AGAM</name>
<gene>
    <name evidence="16" type="ORF">BS47DRAFT_1323526</name>
</gene>
<dbReference type="InterPro" id="IPR002975">
    <property type="entry name" value="Fungi_Gprotein_alpha"/>
</dbReference>
<dbReference type="GO" id="GO:0032502">
    <property type="term" value="P:developmental process"/>
    <property type="evidence" value="ECO:0007669"/>
    <property type="project" value="UniProtKB-ARBA"/>
</dbReference>
<dbReference type="FunFam" id="3.40.50.300:FF:000181">
    <property type="entry name" value="Guanine nucleotide-binding protein subunit alpha"/>
    <property type="match status" value="1"/>
</dbReference>
<evidence type="ECO:0000256" key="15">
    <source>
        <dbReference type="PIRSR" id="PIRSR601019-2"/>
    </source>
</evidence>
<keyword evidence="6" id="KW-0378">Hydrolase</keyword>
<evidence type="ECO:0000256" key="4">
    <source>
        <dbReference type="ARBA" id="ARBA00022723"/>
    </source>
</evidence>